<dbReference type="GO" id="GO:0043709">
    <property type="term" value="P:cell adhesion involved in single-species biofilm formation"/>
    <property type="evidence" value="ECO:0007669"/>
    <property type="project" value="TreeGrafter"/>
</dbReference>
<dbReference type="GO" id="GO:0009289">
    <property type="term" value="C:pilus"/>
    <property type="evidence" value="ECO:0007669"/>
    <property type="project" value="UniProtKB-SubCell"/>
</dbReference>
<evidence type="ECO:0000256" key="2">
    <source>
        <dbReference type="ARBA" id="ARBA00006671"/>
    </source>
</evidence>
<sequence length="170" mass="18188">MMIQLWRSLFLLPLMTISATQAADVIFNISGTIKNGSCIVTSGNNQKVDLGTYSTKFLDNVGKTTPLKPFEITLDNCPANYNGVQVMFEGEMNSQNTQLIAVQSGGANNVGIALYDNDKTTIIPINSKTSGKSVTVNGKTTLAFYAAYMSTGEVTDGSANADISFTISYN</sequence>
<protein>
    <submittedName>
        <fullName evidence="7">Fimbrial family protein</fullName>
    </submittedName>
    <submittedName>
        <fullName evidence="8">Putative mannose-resistant/Proteus-like fimbrial protein</fullName>
    </submittedName>
</protein>
<evidence type="ECO:0000313" key="10">
    <source>
        <dbReference type="Proteomes" id="UP000042054"/>
    </source>
</evidence>
<feature type="domain" description="Fimbrial-type adhesion" evidence="6">
    <location>
        <begin position="28"/>
        <end position="169"/>
    </location>
</feature>
<dbReference type="Gene3D" id="2.60.40.1090">
    <property type="entry name" value="Fimbrial-type adhesion domain"/>
    <property type="match status" value="1"/>
</dbReference>
<dbReference type="PANTHER" id="PTHR33420">
    <property type="entry name" value="FIMBRIAL SUBUNIT ELFA-RELATED"/>
    <property type="match status" value="1"/>
</dbReference>
<accession>A0A0U1HPM7</accession>
<reference evidence="7 9" key="1">
    <citation type="journal article" date="2015" name="Genome Announc.">
        <title>Thirty-Two Complete Genome Assemblies of Nine Yersinia Species, Including Y. pestis, Y. pseudotuberculosis, and Y. enterocolitica.</title>
        <authorList>
            <person name="Johnson S.L."/>
            <person name="Daligault H.E."/>
            <person name="Davenport K.W."/>
            <person name="Jaissle J."/>
            <person name="Frey K.G."/>
            <person name="Ladner J.T."/>
            <person name="Broomall S.M."/>
            <person name="Bishop-Lilly K.A."/>
            <person name="Bruce D.C."/>
            <person name="Coyne S.R."/>
            <person name="Gibbons H.S."/>
            <person name="Lo C.C."/>
            <person name="Munk A.C."/>
            <person name="Rosenzweig C.N."/>
            <person name="Koroleva G.I."/>
            <person name="Palacios G.F."/>
            <person name="Redden C.L."/>
            <person name="Xu Y."/>
            <person name="Minogue T.D."/>
            <person name="Chain P.S."/>
        </authorList>
    </citation>
    <scope>NUCLEOTIDE SEQUENCE [LARGE SCALE GENOMIC DNA]</scope>
    <source>
        <strain evidence="7 9">YRA</strain>
    </source>
</reference>
<dbReference type="STRING" id="29485.CH64_616"/>
<dbReference type="Proteomes" id="UP000031914">
    <property type="component" value="Chromosome"/>
</dbReference>
<dbReference type="RefSeq" id="WP_004712871.1">
    <property type="nucleotide sequence ID" value="NZ_CABIHO010000047.1"/>
</dbReference>
<keyword evidence="3 5" id="KW-0732">Signal</keyword>
<evidence type="ECO:0000256" key="1">
    <source>
        <dbReference type="ARBA" id="ARBA00004561"/>
    </source>
</evidence>
<dbReference type="InterPro" id="IPR008966">
    <property type="entry name" value="Adhesion_dom_sf"/>
</dbReference>
<dbReference type="AlphaFoldDB" id="A0A0U1HPM7"/>
<keyword evidence="4" id="KW-0281">Fimbrium</keyword>
<comment type="subcellular location">
    <subcellularLocation>
        <location evidence="1">Fimbrium</location>
    </subcellularLocation>
</comment>
<dbReference type="InterPro" id="IPR050263">
    <property type="entry name" value="Bact_Fimbrial_Adh_Pro"/>
</dbReference>
<feature type="chain" id="PRO_5006709298" evidence="5">
    <location>
        <begin position="23"/>
        <end position="170"/>
    </location>
</feature>
<gene>
    <name evidence="8" type="primary">fimF</name>
    <name evidence="7" type="ORF">CH64_616</name>
    <name evidence="8" type="ORF">ERS008555_00809</name>
</gene>
<name>A0A0U1HPM7_YERRO</name>
<evidence type="ECO:0000313" key="8">
    <source>
        <dbReference type="EMBL" id="CQI88466.1"/>
    </source>
</evidence>
<dbReference type="InterPro" id="IPR036937">
    <property type="entry name" value="Adhesion_dom_fimbrial_sf"/>
</dbReference>
<evidence type="ECO:0000256" key="4">
    <source>
        <dbReference type="ARBA" id="ARBA00023263"/>
    </source>
</evidence>
<evidence type="ECO:0000313" key="9">
    <source>
        <dbReference type="Proteomes" id="UP000031914"/>
    </source>
</evidence>
<evidence type="ECO:0000259" key="6">
    <source>
        <dbReference type="Pfam" id="PF00419"/>
    </source>
</evidence>
<organism evidence="8 10">
    <name type="scientific">Yersinia rohdei</name>
    <dbReference type="NCBI Taxonomy" id="29485"/>
    <lineage>
        <taxon>Bacteria</taxon>
        <taxon>Pseudomonadati</taxon>
        <taxon>Pseudomonadota</taxon>
        <taxon>Gammaproteobacteria</taxon>
        <taxon>Enterobacterales</taxon>
        <taxon>Yersiniaceae</taxon>
        <taxon>Yersinia</taxon>
    </lineage>
</organism>
<evidence type="ECO:0000256" key="5">
    <source>
        <dbReference type="SAM" id="SignalP"/>
    </source>
</evidence>
<dbReference type="KEGG" id="yro:CH64_616"/>
<evidence type="ECO:0000313" key="7">
    <source>
        <dbReference type="EMBL" id="AJJ12805.1"/>
    </source>
</evidence>
<reference evidence="8 10" key="2">
    <citation type="submission" date="2015-03" db="EMBL/GenBank/DDBJ databases">
        <authorList>
            <person name="Murphy D."/>
        </authorList>
    </citation>
    <scope>NUCLEOTIDE SEQUENCE [LARGE SCALE GENOMIC DNA]</scope>
    <source>
        <strain evidence="8 10">68/02</strain>
    </source>
</reference>
<dbReference type="EMBL" id="CP009787">
    <property type="protein sequence ID" value="AJJ12805.1"/>
    <property type="molecule type" value="Genomic_DNA"/>
</dbReference>
<dbReference type="GeneID" id="45565972"/>
<dbReference type="PANTHER" id="PTHR33420:SF3">
    <property type="entry name" value="FIMBRIAL SUBUNIT ELFA"/>
    <property type="match status" value="1"/>
</dbReference>
<dbReference type="Pfam" id="PF00419">
    <property type="entry name" value="Fimbrial"/>
    <property type="match status" value="1"/>
</dbReference>
<dbReference type="Proteomes" id="UP000042054">
    <property type="component" value="Unassembled WGS sequence"/>
</dbReference>
<feature type="signal peptide" evidence="5">
    <location>
        <begin position="1"/>
        <end position="22"/>
    </location>
</feature>
<evidence type="ECO:0000256" key="3">
    <source>
        <dbReference type="ARBA" id="ARBA00022729"/>
    </source>
</evidence>
<dbReference type="InterPro" id="IPR000259">
    <property type="entry name" value="Adhesion_dom_fimbrial"/>
</dbReference>
<proteinExistence type="inferred from homology"/>
<dbReference type="SUPFAM" id="SSF49401">
    <property type="entry name" value="Bacterial adhesins"/>
    <property type="match status" value="1"/>
</dbReference>
<comment type="similarity">
    <text evidence="2">Belongs to the fimbrial protein family.</text>
</comment>
<dbReference type="EMBL" id="CTKE01000003">
    <property type="protein sequence ID" value="CQI88466.1"/>
    <property type="molecule type" value="Genomic_DNA"/>
</dbReference>
<keyword evidence="9" id="KW-1185">Reference proteome</keyword>